<name>A0A069PAP0_9BURK</name>
<keyword evidence="6" id="KW-1185">Reference proteome</keyword>
<dbReference type="EMBL" id="JFHE01000002">
    <property type="protein sequence ID" value="KDR36919.1"/>
    <property type="molecule type" value="Genomic_DNA"/>
</dbReference>
<proteinExistence type="predicted"/>
<organism evidence="4 5">
    <name type="scientific">Caballeronia grimmiae</name>
    <dbReference type="NCBI Taxonomy" id="1071679"/>
    <lineage>
        <taxon>Bacteria</taxon>
        <taxon>Pseudomonadati</taxon>
        <taxon>Pseudomonadota</taxon>
        <taxon>Betaproteobacteria</taxon>
        <taxon>Burkholderiales</taxon>
        <taxon>Burkholderiaceae</taxon>
        <taxon>Caballeronia</taxon>
    </lineage>
</organism>
<protein>
    <submittedName>
        <fullName evidence="4">Uncharacterized protein</fullName>
    </submittedName>
</protein>
<comment type="caution">
    <text evidence="4">The sequence shown here is derived from an EMBL/GenBank/DDBJ whole genome shotgun (WGS) entry which is preliminary data.</text>
</comment>
<gene>
    <name evidence="4" type="ORF">BG57_11190</name>
    <name evidence="3" type="ORF">GCM10010985_33580</name>
</gene>
<accession>A0A069PAP0</accession>
<dbReference type="Proteomes" id="UP000597138">
    <property type="component" value="Unassembled WGS sequence"/>
</dbReference>
<evidence type="ECO:0000313" key="3">
    <source>
        <dbReference type="EMBL" id="GGD76326.1"/>
    </source>
</evidence>
<sequence length="97" mass="9586">MMIQRTRSFALMLSVAGAAAIAATSSYATEAAAPGSQQRNEGVGVRGGQSAHSAQSGQGASPQGGQGAATQMGTPPGQLKREEEARQRGQASGGAGK</sequence>
<evidence type="ECO:0000256" key="1">
    <source>
        <dbReference type="SAM" id="MobiDB-lite"/>
    </source>
</evidence>
<feature type="region of interest" description="Disordered" evidence="1">
    <location>
        <begin position="26"/>
        <end position="97"/>
    </location>
</feature>
<dbReference type="EMBL" id="BMEG01000005">
    <property type="protein sequence ID" value="GGD76326.1"/>
    <property type="molecule type" value="Genomic_DNA"/>
</dbReference>
<dbReference type="STRING" id="1071679.BG57_11190"/>
<reference evidence="4 5" key="2">
    <citation type="submission" date="2014-03" db="EMBL/GenBank/DDBJ databases">
        <title>Draft Genome Sequences of Four Burkholderia Strains.</title>
        <authorList>
            <person name="Liu X.Y."/>
            <person name="Li C.X."/>
            <person name="Xu J.H."/>
        </authorList>
    </citation>
    <scope>NUCLEOTIDE SEQUENCE [LARGE SCALE GENOMIC DNA]</scope>
    <source>
        <strain evidence="4 5">R27</strain>
    </source>
</reference>
<reference evidence="6" key="3">
    <citation type="journal article" date="2019" name="Int. J. Syst. Evol. Microbiol.">
        <title>The Global Catalogue of Microorganisms (GCM) 10K type strain sequencing project: providing services to taxonomists for standard genome sequencing and annotation.</title>
        <authorList>
            <consortium name="The Broad Institute Genomics Platform"/>
            <consortium name="The Broad Institute Genome Sequencing Center for Infectious Disease"/>
            <person name="Wu L."/>
            <person name="Ma J."/>
        </authorList>
    </citation>
    <scope>NUCLEOTIDE SEQUENCE [LARGE SCALE GENOMIC DNA]</scope>
    <source>
        <strain evidence="6">CGMCC 1.11013</strain>
    </source>
</reference>
<reference evidence="3" key="4">
    <citation type="submission" date="2024-05" db="EMBL/GenBank/DDBJ databases">
        <authorList>
            <person name="Sun Q."/>
            <person name="Zhou Y."/>
        </authorList>
    </citation>
    <scope>NUCLEOTIDE SEQUENCE</scope>
    <source>
        <strain evidence="3">CGMCC 1.11013</strain>
    </source>
</reference>
<evidence type="ECO:0000313" key="4">
    <source>
        <dbReference type="EMBL" id="KDR36919.1"/>
    </source>
</evidence>
<dbReference type="Proteomes" id="UP000027439">
    <property type="component" value="Unassembled WGS sequence"/>
</dbReference>
<dbReference type="AlphaFoldDB" id="A0A069PAP0"/>
<feature type="compositionally biased region" description="Low complexity" evidence="1">
    <location>
        <begin position="48"/>
        <end position="61"/>
    </location>
</feature>
<feature type="chain" id="PRO_5001664041" evidence="2">
    <location>
        <begin position="29"/>
        <end position="97"/>
    </location>
</feature>
<evidence type="ECO:0000256" key="2">
    <source>
        <dbReference type="SAM" id="SignalP"/>
    </source>
</evidence>
<dbReference type="RefSeq" id="WP_035960230.1">
    <property type="nucleotide sequence ID" value="NZ_BMEG01000005.1"/>
</dbReference>
<keyword evidence="2" id="KW-0732">Signal</keyword>
<evidence type="ECO:0000313" key="5">
    <source>
        <dbReference type="Proteomes" id="UP000027439"/>
    </source>
</evidence>
<feature type="signal peptide" evidence="2">
    <location>
        <begin position="1"/>
        <end position="28"/>
    </location>
</feature>
<reference evidence="3" key="1">
    <citation type="journal article" date="2014" name="Int. J. Syst. Evol. Microbiol.">
        <title>Complete genome of a new Firmicutes species belonging to the dominant human colonic microbiota ('Ruminococcus bicirculans') reveals two chromosomes and a selective capacity to utilize plant glucans.</title>
        <authorList>
            <consortium name="NISC Comparative Sequencing Program"/>
            <person name="Wegmann U."/>
            <person name="Louis P."/>
            <person name="Goesmann A."/>
            <person name="Henrissat B."/>
            <person name="Duncan S.H."/>
            <person name="Flint H.J."/>
        </authorList>
    </citation>
    <scope>NUCLEOTIDE SEQUENCE</scope>
    <source>
        <strain evidence="3">CGMCC 1.11013</strain>
    </source>
</reference>
<evidence type="ECO:0000313" key="6">
    <source>
        <dbReference type="Proteomes" id="UP000597138"/>
    </source>
</evidence>